<dbReference type="Gene3D" id="1.10.287.160">
    <property type="entry name" value="HR1 repeat"/>
    <property type="match status" value="3"/>
</dbReference>
<dbReference type="Gene3D" id="1.10.510.10">
    <property type="entry name" value="Transferase(Phosphotransferase) domain 1"/>
    <property type="match status" value="1"/>
</dbReference>
<dbReference type="SMART" id="SM00742">
    <property type="entry name" value="Hr1"/>
    <property type="match status" value="2"/>
</dbReference>
<feature type="domain" description="AGC-kinase C-terminal" evidence="14">
    <location>
        <begin position="1035"/>
        <end position="1100"/>
    </location>
</feature>
<name>A0A8S1EQ48_9PELO</name>
<evidence type="ECO:0000256" key="5">
    <source>
        <dbReference type="ARBA" id="ARBA00022679"/>
    </source>
</evidence>
<feature type="compositionally biased region" description="Polar residues" evidence="12">
    <location>
        <begin position="431"/>
        <end position="442"/>
    </location>
</feature>
<dbReference type="EC" id="2.7.11.13" evidence="2"/>
<dbReference type="InterPro" id="IPR017892">
    <property type="entry name" value="Pkinase_C"/>
</dbReference>
<dbReference type="InterPro" id="IPR011009">
    <property type="entry name" value="Kinase-like_dom_sf"/>
</dbReference>
<dbReference type="PROSITE" id="PS00108">
    <property type="entry name" value="PROTEIN_KINASE_ST"/>
    <property type="match status" value="1"/>
</dbReference>
<feature type="binding site" evidence="11">
    <location>
        <position position="802"/>
    </location>
    <ligand>
        <name>ATP</name>
        <dbReference type="ChEBI" id="CHEBI:30616"/>
    </ligand>
</feature>
<dbReference type="EMBL" id="CADEPM010000002">
    <property type="protein sequence ID" value="CAB3399976.1"/>
    <property type="molecule type" value="Genomic_DNA"/>
</dbReference>
<evidence type="ECO:0000256" key="11">
    <source>
        <dbReference type="PROSITE-ProRule" id="PRU10141"/>
    </source>
</evidence>
<evidence type="ECO:0000256" key="8">
    <source>
        <dbReference type="ARBA" id="ARBA00022840"/>
    </source>
</evidence>
<dbReference type="CDD" id="cd05589">
    <property type="entry name" value="STKc_PKN"/>
    <property type="match status" value="1"/>
</dbReference>
<evidence type="ECO:0000259" key="14">
    <source>
        <dbReference type="PROSITE" id="PS51285"/>
    </source>
</evidence>
<keyword evidence="8 11" id="KW-0067">ATP-binding</keyword>
<feature type="region of interest" description="Disordered" evidence="12">
    <location>
        <begin position="430"/>
        <end position="449"/>
    </location>
</feature>
<evidence type="ECO:0000256" key="9">
    <source>
        <dbReference type="ARBA" id="ARBA00047272"/>
    </source>
</evidence>
<feature type="region of interest" description="Disordered" evidence="12">
    <location>
        <begin position="207"/>
        <end position="259"/>
    </location>
</feature>
<evidence type="ECO:0000256" key="1">
    <source>
        <dbReference type="ARBA" id="ARBA00005490"/>
    </source>
</evidence>
<dbReference type="Pfam" id="PF00069">
    <property type="entry name" value="Pkinase"/>
    <property type="match status" value="1"/>
</dbReference>
<proteinExistence type="inferred from homology"/>
<dbReference type="PROSITE" id="PS00107">
    <property type="entry name" value="PROTEIN_KINASE_ATP"/>
    <property type="match status" value="1"/>
</dbReference>
<dbReference type="SUPFAM" id="SSF46585">
    <property type="entry name" value="HR1 repeat"/>
    <property type="match status" value="2"/>
</dbReference>
<dbReference type="InterPro" id="IPR035892">
    <property type="entry name" value="C2_domain_sf"/>
</dbReference>
<dbReference type="GO" id="GO:0007165">
    <property type="term" value="P:signal transduction"/>
    <property type="evidence" value="ECO:0007669"/>
    <property type="project" value="InterPro"/>
</dbReference>
<comment type="catalytic activity">
    <reaction evidence="10">
        <text>L-seryl-[protein] + ATP = O-phospho-L-seryl-[protein] + ADP + H(+)</text>
        <dbReference type="Rhea" id="RHEA:17989"/>
        <dbReference type="Rhea" id="RHEA-COMP:9863"/>
        <dbReference type="Rhea" id="RHEA-COMP:11604"/>
        <dbReference type="ChEBI" id="CHEBI:15378"/>
        <dbReference type="ChEBI" id="CHEBI:29999"/>
        <dbReference type="ChEBI" id="CHEBI:30616"/>
        <dbReference type="ChEBI" id="CHEBI:83421"/>
        <dbReference type="ChEBI" id="CHEBI:456216"/>
        <dbReference type="EC" id="2.7.11.13"/>
    </reaction>
</comment>
<keyword evidence="5" id="KW-0808">Transferase</keyword>
<feature type="region of interest" description="Disordered" evidence="12">
    <location>
        <begin position="494"/>
        <end position="515"/>
    </location>
</feature>
<accession>A0A8S1EQ48</accession>
<dbReference type="PROSITE" id="PS51285">
    <property type="entry name" value="AGC_KINASE_CTER"/>
    <property type="match status" value="1"/>
</dbReference>
<keyword evidence="3" id="KW-0723">Serine/threonine-protein kinase</keyword>
<evidence type="ECO:0000313" key="16">
    <source>
        <dbReference type="Proteomes" id="UP000494206"/>
    </source>
</evidence>
<evidence type="ECO:0000313" key="15">
    <source>
        <dbReference type="EMBL" id="CAB3399976.1"/>
    </source>
</evidence>
<dbReference type="SUPFAM" id="SSF49562">
    <property type="entry name" value="C2 domain (Calcium/lipid-binding domain, CaLB)"/>
    <property type="match status" value="1"/>
</dbReference>
<evidence type="ECO:0000256" key="10">
    <source>
        <dbReference type="ARBA" id="ARBA00047470"/>
    </source>
</evidence>
<feature type="compositionally biased region" description="Polar residues" evidence="12">
    <location>
        <begin position="27"/>
        <end position="39"/>
    </location>
</feature>
<dbReference type="Gene3D" id="2.60.40.150">
    <property type="entry name" value="C2 domain"/>
    <property type="match status" value="1"/>
</dbReference>
<dbReference type="FunFam" id="1.10.510.10:FF:000038">
    <property type="entry name" value="serine/threonine-protein kinase N2 isoform X1"/>
    <property type="match status" value="1"/>
</dbReference>
<dbReference type="InterPro" id="IPR008271">
    <property type="entry name" value="Ser/Thr_kinase_AS"/>
</dbReference>
<keyword evidence="7" id="KW-0418">Kinase</keyword>
<dbReference type="InterPro" id="IPR000719">
    <property type="entry name" value="Prot_kinase_dom"/>
</dbReference>
<feature type="compositionally biased region" description="Low complexity" evidence="12">
    <location>
        <begin position="494"/>
        <end position="513"/>
    </location>
</feature>
<feature type="compositionally biased region" description="Low complexity" evidence="12">
    <location>
        <begin position="208"/>
        <end position="235"/>
    </location>
</feature>
<dbReference type="InterPro" id="IPR000961">
    <property type="entry name" value="AGC-kinase_C"/>
</dbReference>
<feature type="region of interest" description="Disordered" evidence="12">
    <location>
        <begin position="23"/>
        <end position="50"/>
    </location>
</feature>
<dbReference type="GO" id="GO:0004697">
    <property type="term" value="F:diacylglycerol-dependent serine/threonine kinase activity"/>
    <property type="evidence" value="ECO:0007669"/>
    <property type="project" value="UniProtKB-EC"/>
</dbReference>
<evidence type="ECO:0000256" key="12">
    <source>
        <dbReference type="SAM" id="MobiDB-lite"/>
    </source>
</evidence>
<feature type="domain" description="Protein kinase" evidence="13">
    <location>
        <begin position="773"/>
        <end position="1032"/>
    </location>
</feature>
<keyword evidence="16" id="KW-1185">Reference proteome</keyword>
<dbReference type="AlphaFoldDB" id="A0A8S1EQ48"/>
<keyword evidence="4" id="KW-0597">Phosphoprotein</keyword>
<dbReference type="PROSITE" id="PS50011">
    <property type="entry name" value="PROTEIN_KINASE_DOM"/>
    <property type="match status" value="1"/>
</dbReference>
<sequence length="1100" mass="124238">MEKQSNGSPAVAETTRYSAVGVKISCGVSNPSTPESTRTPRSHARNESPLVTFTRTVLRASKKKIRPIIRRVVPECTVSPAQFEESYDDEDDPNATRFENGFKSSYWETAPMEVIDLASKYNYTIVEDNSIQKEAIELKRIIRESLNKKLKIKAGYAQIQRLTHDKRQQDFLRKEFRELSEQIADMQEDLQTLDVYDTGAFDEDKDALSSSASASASLPAAATEGASTSTGETGEQPSSSETPAEDGEEKPAEENPRLVALKKELEKEMKVKRGLENYLRNAGPRQPCRNESQSLLDDSKAKIAMLRMQIDRISQEQLSADVNKTSLELLIEDLLYRFHKERALMDGARNMLRTLRAQKKADPKSLNDASQNYVQSAEKTDLIRMALLKYCALLPSEPGRCDELREEVGESTIPSPPQTRYLERFSPPASAINSKESHTGSLPRNMFGRRHSVMPPTLAISGRLEIHINGCMGVVSQVVDRALRTEALGVSASSGLFNSDSSSKSKNRPSTKSGQSDEVFVVIRVDSKIIGQTEIHPLGQQCWDQTFECDLDRSRELEFEIFYHDDRSMCAFAIVKLSNLIETPLKVGILVPLEPQGQLFVQFRYLNPVVSRKPRLERQKRLFRVKAENASAKKQLGVFAFSRLIKSRGNEPVVEFNGKTPNNHPPYMSQISAPAYTSAYGESSSSRGNSSSNHQSSSSQQPCSSAQPVEKSFHPRKSAKKKEVMPPPATKEQLVVDNIPEGKVDPVPVPAVRQHSLDYFANGRGSALSIDDFRLISVLGRGHFGKVILSQHNASRNYYALKILKKGDILGRDEVESLLVEKRIFEVASRARHPFLVNLHGCFQTPEHVFFVMEYSMGGDLMRHIHDDVFDEERGCFYAACVVLGLDFLHKNNIIYRDIKLDNLLLDRDGYVKMADFGLCKEGMGPFDKTSTFCGTPEFLAPEVLSDSSYTRAIDWWGLGVLIFEMLVGEPPFNGEDEEEIFDSIISEEVRYPRYLSVEAISIMRRLLRKTPEKRLGSSERDAEDVKTQRFFRHINWDWDKLLSRELRPPFQPKIRDPEDVSNFDEEFTTERAKFSSAKNNRVITEADQRLFNNFDFSLF</sequence>
<evidence type="ECO:0000256" key="3">
    <source>
        <dbReference type="ARBA" id="ARBA00022527"/>
    </source>
</evidence>
<comment type="similarity">
    <text evidence="1">Belongs to the protein kinase superfamily. AGC Ser/Thr protein kinase family. PKC subfamily.</text>
</comment>
<protein>
    <recommendedName>
        <fullName evidence="2">protein kinase C</fullName>
        <ecNumber evidence="2">2.7.11.13</ecNumber>
    </recommendedName>
</protein>
<dbReference type="OrthoDB" id="63267at2759"/>
<comment type="caution">
    <text evidence="15">The sequence shown here is derived from an EMBL/GenBank/DDBJ whole genome shotgun (WGS) entry which is preliminary data.</text>
</comment>
<organism evidence="15 16">
    <name type="scientific">Caenorhabditis bovis</name>
    <dbReference type="NCBI Taxonomy" id="2654633"/>
    <lineage>
        <taxon>Eukaryota</taxon>
        <taxon>Metazoa</taxon>
        <taxon>Ecdysozoa</taxon>
        <taxon>Nematoda</taxon>
        <taxon>Chromadorea</taxon>
        <taxon>Rhabditida</taxon>
        <taxon>Rhabditina</taxon>
        <taxon>Rhabditomorpha</taxon>
        <taxon>Rhabditoidea</taxon>
        <taxon>Rhabditidae</taxon>
        <taxon>Peloderinae</taxon>
        <taxon>Caenorhabditis</taxon>
    </lineage>
</organism>
<keyword evidence="6 11" id="KW-0547">Nucleotide-binding</keyword>
<dbReference type="SMART" id="SM00133">
    <property type="entry name" value="S_TK_X"/>
    <property type="match status" value="1"/>
</dbReference>
<dbReference type="FunFam" id="3.30.200.20:FF:000058">
    <property type="entry name" value="Putative serine/threonine-protein kinase N2"/>
    <property type="match status" value="1"/>
</dbReference>
<feature type="region of interest" description="Disordered" evidence="12">
    <location>
        <begin position="678"/>
        <end position="741"/>
    </location>
</feature>
<evidence type="ECO:0000259" key="13">
    <source>
        <dbReference type="PROSITE" id="PS50011"/>
    </source>
</evidence>
<dbReference type="InterPro" id="IPR017441">
    <property type="entry name" value="Protein_kinase_ATP_BS"/>
</dbReference>
<evidence type="ECO:0000256" key="6">
    <source>
        <dbReference type="ARBA" id="ARBA00022741"/>
    </source>
</evidence>
<dbReference type="PANTHER" id="PTHR24351">
    <property type="entry name" value="RIBOSOMAL PROTEIN S6 KINASE"/>
    <property type="match status" value="1"/>
</dbReference>
<comment type="catalytic activity">
    <reaction evidence="9">
        <text>L-threonyl-[protein] + ATP = O-phospho-L-threonyl-[protein] + ADP + H(+)</text>
        <dbReference type="Rhea" id="RHEA:46608"/>
        <dbReference type="Rhea" id="RHEA-COMP:11060"/>
        <dbReference type="Rhea" id="RHEA-COMP:11605"/>
        <dbReference type="ChEBI" id="CHEBI:15378"/>
        <dbReference type="ChEBI" id="CHEBI:30013"/>
        <dbReference type="ChEBI" id="CHEBI:30616"/>
        <dbReference type="ChEBI" id="CHEBI:61977"/>
        <dbReference type="ChEBI" id="CHEBI:456216"/>
        <dbReference type="EC" id="2.7.11.13"/>
    </reaction>
</comment>
<feature type="compositionally biased region" description="Low complexity" evidence="12">
    <location>
        <begin position="683"/>
        <end position="707"/>
    </location>
</feature>
<gene>
    <name evidence="15" type="ORF">CBOVIS_LOCUS3007</name>
</gene>
<feature type="compositionally biased region" description="Basic and acidic residues" evidence="12">
    <location>
        <begin position="249"/>
        <end position="259"/>
    </location>
</feature>
<dbReference type="GO" id="GO:0005524">
    <property type="term" value="F:ATP binding"/>
    <property type="evidence" value="ECO:0007669"/>
    <property type="project" value="UniProtKB-UniRule"/>
</dbReference>
<evidence type="ECO:0000256" key="4">
    <source>
        <dbReference type="ARBA" id="ARBA00022553"/>
    </source>
</evidence>
<dbReference type="Gene3D" id="3.30.200.20">
    <property type="entry name" value="Phosphorylase Kinase, domain 1"/>
    <property type="match status" value="1"/>
</dbReference>
<dbReference type="Proteomes" id="UP000494206">
    <property type="component" value="Unassembled WGS sequence"/>
</dbReference>
<evidence type="ECO:0000256" key="7">
    <source>
        <dbReference type="ARBA" id="ARBA00022777"/>
    </source>
</evidence>
<dbReference type="SMART" id="SM00220">
    <property type="entry name" value="S_TKc"/>
    <property type="match status" value="1"/>
</dbReference>
<dbReference type="SUPFAM" id="SSF56112">
    <property type="entry name" value="Protein kinase-like (PK-like)"/>
    <property type="match status" value="1"/>
</dbReference>
<dbReference type="Pfam" id="PF00433">
    <property type="entry name" value="Pkinase_C"/>
    <property type="match status" value="1"/>
</dbReference>
<evidence type="ECO:0000256" key="2">
    <source>
        <dbReference type="ARBA" id="ARBA00012429"/>
    </source>
</evidence>
<reference evidence="15 16" key="1">
    <citation type="submission" date="2020-04" db="EMBL/GenBank/DDBJ databases">
        <authorList>
            <person name="Laetsch R D."/>
            <person name="Stevens L."/>
            <person name="Kumar S."/>
            <person name="Blaxter L. M."/>
        </authorList>
    </citation>
    <scope>NUCLEOTIDE SEQUENCE [LARGE SCALE GENOMIC DNA]</scope>
</reference>
<dbReference type="InterPro" id="IPR036274">
    <property type="entry name" value="HR1_rpt_sf"/>
</dbReference>
<dbReference type="InterPro" id="IPR011072">
    <property type="entry name" value="HR1_rho-bd"/>
</dbReference>
<dbReference type="Pfam" id="PF02185">
    <property type="entry name" value="HR1"/>
    <property type="match status" value="1"/>
</dbReference>